<evidence type="ECO:0000259" key="18">
    <source>
        <dbReference type="Pfam" id="PF24671"/>
    </source>
</evidence>
<dbReference type="PANTHER" id="PTHR35249:SF2">
    <property type="entry name" value="DYNEIN REGULATORY COMPLEX SUBUNIT 7"/>
    <property type="match status" value="1"/>
</dbReference>
<keyword evidence="4" id="KW-0963">Cytoplasm</keyword>
<dbReference type="InterPro" id="IPR056292">
    <property type="entry name" value="DRC7_C"/>
</dbReference>
<keyword evidence="9" id="KW-0969">Cilium</keyword>
<feature type="domain" description="CEP76/DRC7 peptidase-like" evidence="16">
    <location>
        <begin position="324"/>
        <end position="411"/>
    </location>
</feature>
<dbReference type="GeneID" id="105221823"/>
<name>A0ABM3J9H8_BACDO</name>
<dbReference type="Pfam" id="PF01841">
    <property type="entry name" value="Transglut_core"/>
    <property type="match status" value="1"/>
</dbReference>
<keyword evidence="5" id="KW-0221">Differentiation</keyword>
<feature type="domain" description="Dynein regulatory complex subunit 7 MORN" evidence="17">
    <location>
        <begin position="466"/>
        <end position="736"/>
    </location>
</feature>
<evidence type="ECO:0000256" key="6">
    <source>
        <dbReference type="ARBA" id="ARBA00022846"/>
    </source>
</evidence>
<dbReference type="Proteomes" id="UP001652620">
    <property type="component" value="Chromosome 2"/>
</dbReference>
<dbReference type="Pfam" id="PF24667">
    <property type="entry name" value="MORN_DRC7"/>
    <property type="match status" value="1"/>
</dbReference>
<dbReference type="InterPro" id="IPR038765">
    <property type="entry name" value="Papain-like_cys_pep_sf"/>
</dbReference>
<comment type="subcellular location">
    <subcellularLocation>
        <location evidence="1">Cytoplasm</location>
        <location evidence="1">Cytoskeleton</location>
        <location evidence="1">Flagellum axoneme</location>
    </subcellularLocation>
</comment>
<evidence type="ECO:0000256" key="11">
    <source>
        <dbReference type="ARBA" id="ARBA00023273"/>
    </source>
</evidence>
<evidence type="ECO:0000313" key="19">
    <source>
        <dbReference type="Proteomes" id="UP001652620"/>
    </source>
</evidence>
<evidence type="ECO:0000259" key="17">
    <source>
        <dbReference type="Pfam" id="PF24667"/>
    </source>
</evidence>
<dbReference type="InterPro" id="IPR056290">
    <property type="entry name" value="CEPT76/DRC7_peptidase-like_dom"/>
</dbReference>
<reference evidence="19" key="1">
    <citation type="submission" date="2025-05" db="UniProtKB">
        <authorList>
            <consortium name="RefSeq"/>
        </authorList>
    </citation>
    <scope>NUCLEOTIDE SEQUENCE [LARGE SCALE GENOMIC DNA]</scope>
</reference>
<keyword evidence="11" id="KW-0966">Cell projection</keyword>
<feature type="coiled-coil region" evidence="14">
    <location>
        <begin position="801"/>
        <end position="835"/>
    </location>
</feature>
<comment type="similarity">
    <text evidence="2">Belongs to the DRC7 family.</text>
</comment>
<evidence type="ECO:0000256" key="1">
    <source>
        <dbReference type="ARBA" id="ARBA00004611"/>
    </source>
</evidence>
<keyword evidence="6" id="KW-0282">Flagellum</keyword>
<dbReference type="InterPro" id="IPR002931">
    <property type="entry name" value="Transglutaminase-like"/>
</dbReference>
<evidence type="ECO:0000256" key="8">
    <source>
        <dbReference type="ARBA" id="ARBA00023054"/>
    </source>
</evidence>
<dbReference type="InterPro" id="IPR033551">
    <property type="entry name" value="DRC7/lobo"/>
</dbReference>
<keyword evidence="7" id="KW-0744">Spermatogenesis</keyword>
<feature type="coiled-coil region" evidence="14">
    <location>
        <begin position="276"/>
        <end position="309"/>
    </location>
</feature>
<evidence type="ECO:0000256" key="14">
    <source>
        <dbReference type="SAM" id="Coils"/>
    </source>
</evidence>
<evidence type="ECO:0000256" key="4">
    <source>
        <dbReference type="ARBA" id="ARBA00022490"/>
    </source>
</evidence>
<evidence type="ECO:0000259" key="16">
    <source>
        <dbReference type="Pfam" id="PF24656"/>
    </source>
</evidence>
<dbReference type="Pfam" id="PF24656">
    <property type="entry name" value="CEPT76_peptidase"/>
    <property type="match status" value="1"/>
</dbReference>
<protein>
    <recommendedName>
        <fullName evidence="3">Dynein regulatory complex subunit 7</fullName>
    </recommendedName>
    <alternativeName>
        <fullName evidence="12">Coiled-coil domain-containing protein 135</fullName>
    </alternativeName>
    <alternativeName>
        <fullName evidence="13">Coiled-coil domain-containing protein lobo homolog</fullName>
    </alternativeName>
</protein>
<accession>A0ABM3J9H8</accession>
<evidence type="ECO:0000256" key="5">
    <source>
        <dbReference type="ARBA" id="ARBA00022782"/>
    </source>
</evidence>
<evidence type="ECO:0000256" key="2">
    <source>
        <dbReference type="ARBA" id="ARBA00010738"/>
    </source>
</evidence>
<sequence length="897" mass="105387">MPPKTKTQGAKKKDGIVRIDPKKHEEKLKEIEERLTADVLAAPEEALDEVLLNEEEMYEEENAVEEQYSEIESPLAVGHIDLTFTETANEFANSPQCYPPSYYTLSPKERILLLYAENFRKQFVTLYPDRRPLVLALPNECNIQKFVCTTIRPTSFIYIPLIGSEIECAKFVADFIIYEPPEDIMKFPTRLVSPASTLRKRRGNSFEIATLLCSMLIGAGYPAMVVSGIARAETVLNDQRNVPYPHQIKEVKTEEKENPKIWAGQKYKLRTIPDLESHLEENIVEMMKQKEEDEKRLRLEAERLELEEMELIAVDRYHFRRSHAWVVIVDNAPWSIKPKKTYVNDEGDEVLAPPKARFIEPSTGFICDTHCKQYIIIDSVWDHQNYYVNMQNYQRVSELRWNLQDNKDWEHILPGEPPEMRSFTAGSDENISESIRSLGEEKHLDTIRSWVDKLHIGLKEFEERFPHLQKTIYYAGAVHERFSRYSQRDGKSEQLTLYNDDEYKEPSIRWQYYENRSDLLQQIKLFCENGKIEETFYKGRNDSLRFMEYNRDPNEPKTLHFYPTTRVDSLKNLSVSGERIVLNYSNRADLCTLKEFEFKPGGQALKKTIEKFKRQTVRYVPAYKDIAERTIDFDQGKILLKFHYALGALTSSTLSFTKPAKPDYGHEIQFDPQLTKSYKANLSDPDPTPLELYNVLLEELRNEEKVRKQFDKLIEEINGIFDIRKQEIKHPILKFSIFDPLRNAAAKELRIREAVEEEAFKYEMSIKPADFLAPYLISYKKPSLTYEESWAAYNECLFELKTRFVRLLNDLQRQYEDLTSEAKSLQNFLNKFEDQFDNYNYEKLVEQADVIALHKRMIQQRLTLAHEESQKKYETVKKSLLRDPRLNLNRTMSRAED</sequence>
<keyword evidence="19" id="KW-1185">Reference proteome</keyword>
<evidence type="ECO:0000256" key="10">
    <source>
        <dbReference type="ARBA" id="ARBA00023212"/>
    </source>
</evidence>
<dbReference type="RefSeq" id="XP_049305885.1">
    <property type="nucleotide sequence ID" value="XM_049449928.1"/>
</dbReference>
<evidence type="ECO:0000256" key="3">
    <source>
        <dbReference type="ARBA" id="ARBA00021303"/>
    </source>
</evidence>
<dbReference type="Pfam" id="PF24671">
    <property type="entry name" value="DRC7_C"/>
    <property type="match status" value="1"/>
</dbReference>
<evidence type="ECO:0000256" key="7">
    <source>
        <dbReference type="ARBA" id="ARBA00022871"/>
    </source>
</evidence>
<evidence type="ECO:0000259" key="15">
    <source>
        <dbReference type="Pfam" id="PF01841"/>
    </source>
</evidence>
<evidence type="ECO:0000256" key="9">
    <source>
        <dbReference type="ARBA" id="ARBA00023069"/>
    </source>
</evidence>
<dbReference type="InterPro" id="IPR056291">
    <property type="entry name" value="MORN_DRC7"/>
</dbReference>
<dbReference type="PANTHER" id="PTHR35249">
    <property type="entry name" value="DYNEIN REGULATORY COMPLEX SUBUNIT 7"/>
    <property type="match status" value="1"/>
</dbReference>
<gene>
    <name evidence="20" type="primary">LOC105221823</name>
</gene>
<evidence type="ECO:0000313" key="20">
    <source>
        <dbReference type="RefSeq" id="XP_049305885.1"/>
    </source>
</evidence>
<reference evidence="20" key="2">
    <citation type="submission" date="2025-08" db="UniProtKB">
        <authorList>
            <consortium name="RefSeq"/>
        </authorList>
    </citation>
    <scope>IDENTIFICATION</scope>
    <source>
        <tissue evidence="20">Adult</tissue>
    </source>
</reference>
<evidence type="ECO:0000256" key="13">
    <source>
        <dbReference type="ARBA" id="ARBA00031733"/>
    </source>
</evidence>
<evidence type="ECO:0000256" key="12">
    <source>
        <dbReference type="ARBA" id="ARBA00031627"/>
    </source>
</evidence>
<keyword evidence="8 14" id="KW-0175">Coiled coil</keyword>
<dbReference type="SUPFAM" id="SSF54001">
    <property type="entry name" value="Cysteine proteinases"/>
    <property type="match status" value="1"/>
</dbReference>
<keyword evidence="10" id="KW-0206">Cytoskeleton</keyword>
<feature type="domain" description="Dynein regulatory complex subunit 7 C-terminal" evidence="18">
    <location>
        <begin position="783"/>
        <end position="887"/>
    </location>
</feature>
<proteinExistence type="inferred from homology"/>
<feature type="domain" description="Transglutaminase-like" evidence="15">
    <location>
        <begin position="192"/>
        <end position="253"/>
    </location>
</feature>
<organism evidence="19 20">
    <name type="scientific">Bactrocera dorsalis</name>
    <name type="common">Oriental fruit fly</name>
    <name type="synonym">Dacus dorsalis</name>
    <dbReference type="NCBI Taxonomy" id="27457"/>
    <lineage>
        <taxon>Eukaryota</taxon>
        <taxon>Metazoa</taxon>
        <taxon>Ecdysozoa</taxon>
        <taxon>Arthropoda</taxon>
        <taxon>Hexapoda</taxon>
        <taxon>Insecta</taxon>
        <taxon>Pterygota</taxon>
        <taxon>Neoptera</taxon>
        <taxon>Endopterygota</taxon>
        <taxon>Diptera</taxon>
        <taxon>Brachycera</taxon>
        <taxon>Muscomorpha</taxon>
        <taxon>Tephritoidea</taxon>
        <taxon>Tephritidae</taxon>
        <taxon>Bactrocera</taxon>
        <taxon>Bactrocera</taxon>
    </lineage>
</organism>